<gene>
    <name evidence="2" type="ORF">DUI87_02155</name>
</gene>
<proteinExistence type="predicted"/>
<keyword evidence="3" id="KW-1185">Reference proteome</keyword>
<protein>
    <recommendedName>
        <fullName evidence="4">Reverse transcriptase domain-containing protein</fullName>
    </recommendedName>
</protein>
<dbReference type="PANTHER" id="PTHR33332">
    <property type="entry name" value="REVERSE TRANSCRIPTASE DOMAIN-CONTAINING PROTEIN"/>
    <property type="match status" value="1"/>
</dbReference>
<feature type="compositionally biased region" description="Low complexity" evidence="1">
    <location>
        <begin position="11"/>
        <end position="20"/>
    </location>
</feature>
<dbReference type="Proteomes" id="UP000269221">
    <property type="component" value="Unassembled WGS sequence"/>
</dbReference>
<accession>A0A3M0LBM4</accession>
<evidence type="ECO:0008006" key="4">
    <source>
        <dbReference type="Google" id="ProtNLM"/>
    </source>
</evidence>
<comment type="caution">
    <text evidence="2">The sequence shown here is derived from an EMBL/GenBank/DDBJ whole genome shotgun (WGS) entry which is preliminary data.</text>
</comment>
<sequence length="276" mass="31820">MDTKGISFNKGGQSRASTRTGGRGRKRGPWRGHEEVEWKIYLNPRGTDEAEYILSNFADYTKLGGLADTPERYAAIQRDLDRLQKWADRNIMQFNKYKVLPLGKNNPMHQYMLRTNLLESILEEKALEVLADTKLNMSQQCALATKMANDILGCIRQSIASSLRKVIFPLYSALVRPHLEFLVQFWGPSTRKTWSYLERIQHRTSKMFKGLEHLIYEERLRKVGLFSLEKRRLRGESHQCIYTSSGNAKNTVRVFSVVPRDRTRGNGHKLKCGIAI</sequence>
<dbReference type="EMBL" id="QRBI01000093">
    <property type="protein sequence ID" value="RMC21294.1"/>
    <property type="molecule type" value="Genomic_DNA"/>
</dbReference>
<evidence type="ECO:0000313" key="3">
    <source>
        <dbReference type="Proteomes" id="UP000269221"/>
    </source>
</evidence>
<evidence type="ECO:0000313" key="2">
    <source>
        <dbReference type="EMBL" id="RMC21294.1"/>
    </source>
</evidence>
<reference evidence="2 3" key="1">
    <citation type="submission" date="2018-07" db="EMBL/GenBank/DDBJ databases">
        <title>A high quality draft genome assembly of the barn swallow (H. rustica rustica).</title>
        <authorList>
            <person name="Formenti G."/>
            <person name="Chiara M."/>
            <person name="Poveda L."/>
            <person name="Francoijs K.-J."/>
            <person name="Bonisoli-Alquati A."/>
            <person name="Canova L."/>
            <person name="Gianfranceschi L."/>
            <person name="Horner D.S."/>
            <person name="Saino N."/>
        </authorList>
    </citation>
    <scope>NUCLEOTIDE SEQUENCE [LARGE SCALE GENOMIC DNA]</scope>
    <source>
        <strain evidence="2">Chelidonia</strain>
        <tissue evidence="2">Blood</tissue>
    </source>
</reference>
<name>A0A3M0LBM4_HIRRU</name>
<evidence type="ECO:0000256" key="1">
    <source>
        <dbReference type="SAM" id="MobiDB-lite"/>
    </source>
</evidence>
<dbReference type="AlphaFoldDB" id="A0A3M0LBM4"/>
<dbReference type="OrthoDB" id="8939918at2759"/>
<dbReference type="STRING" id="333673.A0A3M0LBM4"/>
<feature type="region of interest" description="Disordered" evidence="1">
    <location>
        <begin position="1"/>
        <end position="30"/>
    </location>
</feature>
<organism evidence="2 3">
    <name type="scientific">Hirundo rustica rustica</name>
    <dbReference type="NCBI Taxonomy" id="333673"/>
    <lineage>
        <taxon>Eukaryota</taxon>
        <taxon>Metazoa</taxon>
        <taxon>Chordata</taxon>
        <taxon>Craniata</taxon>
        <taxon>Vertebrata</taxon>
        <taxon>Euteleostomi</taxon>
        <taxon>Archelosauria</taxon>
        <taxon>Archosauria</taxon>
        <taxon>Dinosauria</taxon>
        <taxon>Saurischia</taxon>
        <taxon>Theropoda</taxon>
        <taxon>Coelurosauria</taxon>
        <taxon>Aves</taxon>
        <taxon>Neognathae</taxon>
        <taxon>Neoaves</taxon>
        <taxon>Telluraves</taxon>
        <taxon>Australaves</taxon>
        <taxon>Passeriformes</taxon>
        <taxon>Sylvioidea</taxon>
        <taxon>Hirundinidae</taxon>
        <taxon>Hirundo</taxon>
    </lineage>
</organism>